<organism evidence="1 2">
    <name type="scientific">Trapa natans</name>
    <name type="common">Water chestnut</name>
    <dbReference type="NCBI Taxonomy" id="22666"/>
    <lineage>
        <taxon>Eukaryota</taxon>
        <taxon>Viridiplantae</taxon>
        <taxon>Streptophyta</taxon>
        <taxon>Embryophyta</taxon>
        <taxon>Tracheophyta</taxon>
        <taxon>Spermatophyta</taxon>
        <taxon>Magnoliopsida</taxon>
        <taxon>eudicotyledons</taxon>
        <taxon>Gunneridae</taxon>
        <taxon>Pentapetalae</taxon>
        <taxon>rosids</taxon>
        <taxon>malvids</taxon>
        <taxon>Myrtales</taxon>
        <taxon>Lythraceae</taxon>
        <taxon>Trapa</taxon>
    </lineage>
</organism>
<dbReference type="EMBL" id="JAXQNO010000017">
    <property type="protein sequence ID" value="KAK4779223.1"/>
    <property type="molecule type" value="Genomic_DNA"/>
</dbReference>
<evidence type="ECO:0000313" key="1">
    <source>
        <dbReference type="EMBL" id="KAK4779223.1"/>
    </source>
</evidence>
<dbReference type="Proteomes" id="UP001346149">
    <property type="component" value="Unassembled WGS sequence"/>
</dbReference>
<keyword evidence="2" id="KW-1185">Reference proteome</keyword>
<sequence>MLETDQIVGLGDWIGVEGIKLKEGLGKFGSEVPGKCWKKQRQLRNRSEWVVVYLSVFEGKPDLDNAHVSFFNQSHLKSNPKVYGQMPINRKLDPRFSSGQGPGTAYWRSHGLSKWACYACSRVQKTDPVWHLWS</sequence>
<protein>
    <submittedName>
        <fullName evidence="1">Uncharacterized protein</fullName>
    </submittedName>
</protein>
<gene>
    <name evidence="1" type="ORF">SAY86_006751</name>
</gene>
<comment type="caution">
    <text evidence="1">The sequence shown here is derived from an EMBL/GenBank/DDBJ whole genome shotgun (WGS) entry which is preliminary data.</text>
</comment>
<proteinExistence type="predicted"/>
<accession>A0AAN7QXX4</accession>
<dbReference type="AlphaFoldDB" id="A0AAN7QXX4"/>
<evidence type="ECO:0000313" key="2">
    <source>
        <dbReference type="Proteomes" id="UP001346149"/>
    </source>
</evidence>
<reference evidence="1 2" key="1">
    <citation type="journal article" date="2023" name="Hortic Res">
        <title>Pangenome of water caltrop reveals structural variations and asymmetric subgenome divergence after allopolyploidization.</title>
        <authorList>
            <person name="Zhang X."/>
            <person name="Chen Y."/>
            <person name="Wang L."/>
            <person name="Yuan Y."/>
            <person name="Fang M."/>
            <person name="Shi L."/>
            <person name="Lu R."/>
            <person name="Comes H.P."/>
            <person name="Ma Y."/>
            <person name="Chen Y."/>
            <person name="Huang G."/>
            <person name="Zhou Y."/>
            <person name="Zheng Z."/>
            <person name="Qiu Y."/>
        </authorList>
    </citation>
    <scope>NUCLEOTIDE SEQUENCE [LARGE SCALE GENOMIC DNA]</scope>
    <source>
        <strain evidence="1">F231</strain>
    </source>
</reference>
<name>A0AAN7QXX4_TRANT</name>